<proteinExistence type="predicted"/>
<organism evidence="2 3">
    <name type="scientific">Pedobacter miscanthi</name>
    <dbReference type="NCBI Taxonomy" id="2259170"/>
    <lineage>
        <taxon>Bacteria</taxon>
        <taxon>Pseudomonadati</taxon>
        <taxon>Bacteroidota</taxon>
        <taxon>Sphingobacteriia</taxon>
        <taxon>Sphingobacteriales</taxon>
        <taxon>Sphingobacteriaceae</taxon>
        <taxon>Pedobacter</taxon>
    </lineage>
</organism>
<dbReference type="Proteomes" id="UP000252081">
    <property type="component" value="Unassembled WGS sequence"/>
</dbReference>
<reference evidence="2 3" key="1">
    <citation type="submission" date="2018-07" db="EMBL/GenBank/DDBJ databases">
        <title>A draft genome of a endophytic bacteria, a new species of Pedobacter.</title>
        <authorList>
            <person name="Zhang Z.D."/>
            <person name="Chen Z.J."/>
        </authorList>
    </citation>
    <scope>NUCLEOTIDE SEQUENCE [LARGE SCALE GENOMIC DNA]</scope>
    <source>
        <strain evidence="2 3">RS10</strain>
    </source>
</reference>
<name>A0A366KUR9_9SPHI</name>
<dbReference type="AlphaFoldDB" id="A0A366KUR9"/>
<evidence type="ECO:0000313" key="3">
    <source>
        <dbReference type="Proteomes" id="UP000252081"/>
    </source>
</evidence>
<dbReference type="RefSeq" id="WP_147243768.1">
    <property type="nucleotide sequence ID" value="NZ_QNQU01000014.1"/>
</dbReference>
<dbReference type="OrthoDB" id="761965at2"/>
<comment type="caution">
    <text evidence="2">The sequence shown here is derived from an EMBL/GenBank/DDBJ whole genome shotgun (WGS) entry which is preliminary data.</text>
</comment>
<keyword evidence="1" id="KW-0732">Signal</keyword>
<gene>
    <name evidence="2" type="ORF">DRW42_16995</name>
</gene>
<keyword evidence="3" id="KW-1185">Reference proteome</keyword>
<evidence type="ECO:0000256" key="1">
    <source>
        <dbReference type="SAM" id="SignalP"/>
    </source>
</evidence>
<accession>A0A366KUR9</accession>
<evidence type="ECO:0000313" key="2">
    <source>
        <dbReference type="EMBL" id="RBQ05377.1"/>
    </source>
</evidence>
<protein>
    <submittedName>
        <fullName evidence="2">Uncharacterized protein</fullName>
    </submittedName>
</protein>
<feature type="signal peptide" evidence="1">
    <location>
        <begin position="1"/>
        <end position="21"/>
    </location>
</feature>
<sequence length="158" mass="16494">MKKIGILCFAMLLFGVVNANAQGALDRLLGKIDQASEKVDKAGSTADKAGKTGSKIGSLFGKKKDKNSVTAETQTTININGVDFATLKSIAEKAESTKGVASAKTKFSTGGSSIKVQHSGTSEDLLKALQRTNPTVFAEKNISGMEEGQISISIGIKK</sequence>
<dbReference type="EMBL" id="QNQU01000014">
    <property type="protein sequence ID" value="RBQ05377.1"/>
    <property type="molecule type" value="Genomic_DNA"/>
</dbReference>
<feature type="chain" id="PRO_5017058396" evidence="1">
    <location>
        <begin position="22"/>
        <end position="158"/>
    </location>
</feature>